<reference evidence="2" key="3">
    <citation type="submission" date="2020-06" db="EMBL/GenBank/DDBJ databases">
        <authorList>
            <person name="Studholme D.J."/>
        </authorList>
    </citation>
    <scope>NUCLEOTIDE SEQUENCE</scope>
    <source>
        <strain evidence="2">NZFS 2646</strain>
    </source>
</reference>
<sequence>MENVQVVEDAKDNFQGLVGYSRLYDAIVIAFRGSMDVTNWLDNLTFLKRRAYPQFPGVMVHQGFYWAWQSVAEQVLTILQPLQRLYPHAKLLVSGHSLGGAVAAICAFELEYIQNMSVQALYTFGKPRVGNTNFSGRLRNASMEVYRLTHFNDAVPHLPPTWTGFEHTTQEIFYDEFSASYRSCSQSDGEDPTCSNTCSPFSCTSVVDHLTYLNITMSHLIC</sequence>
<evidence type="ECO:0000313" key="9">
    <source>
        <dbReference type="Proteomes" id="UP000285624"/>
    </source>
</evidence>
<dbReference type="Proteomes" id="UP000285624">
    <property type="component" value="Unassembled WGS sequence"/>
</dbReference>
<evidence type="ECO:0000313" key="5">
    <source>
        <dbReference type="EMBL" id="RLN64401.1"/>
    </source>
</evidence>
<dbReference type="InterPro" id="IPR002921">
    <property type="entry name" value="Fungal_lipase-type"/>
</dbReference>
<organism evidence="5 7">
    <name type="scientific">Phytophthora kernoviae</name>
    <dbReference type="NCBI Taxonomy" id="325452"/>
    <lineage>
        <taxon>Eukaryota</taxon>
        <taxon>Sar</taxon>
        <taxon>Stramenopiles</taxon>
        <taxon>Oomycota</taxon>
        <taxon>Peronosporomycetes</taxon>
        <taxon>Peronosporales</taxon>
        <taxon>Peronosporaceae</taxon>
        <taxon>Phytophthora</taxon>
    </lineage>
</organism>
<proteinExistence type="predicted"/>
<dbReference type="InterPro" id="IPR051218">
    <property type="entry name" value="Sec_MonoDiacylglyc_Lipase"/>
</dbReference>
<evidence type="ECO:0000259" key="1">
    <source>
        <dbReference type="Pfam" id="PF01764"/>
    </source>
</evidence>
<evidence type="ECO:0000313" key="7">
    <source>
        <dbReference type="Proteomes" id="UP000277300"/>
    </source>
</evidence>
<dbReference type="STRING" id="325452.A0A3F2RV94"/>
<keyword evidence="9" id="KW-1185">Reference proteome</keyword>
<dbReference type="Pfam" id="PF01764">
    <property type="entry name" value="Lipase_3"/>
    <property type="match status" value="1"/>
</dbReference>
<dbReference type="EMBL" id="MBAD02001353">
    <property type="protein sequence ID" value="RLN55491.1"/>
    <property type="molecule type" value="Genomic_DNA"/>
</dbReference>
<dbReference type="Proteomes" id="UP000785171">
    <property type="component" value="Unassembled WGS sequence"/>
</dbReference>
<dbReference type="GO" id="GO:0006629">
    <property type="term" value="P:lipid metabolic process"/>
    <property type="evidence" value="ECO:0007669"/>
    <property type="project" value="InterPro"/>
</dbReference>
<dbReference type="Proteomes" id="UP000285883">
    <property type="component" value="Unassembled WGS sequence"/>
</dbReference>
<reference evidence="7 8" key="2">
    <citation type="submission" date="2018-07" db="EMBL/GenBank/DDBJ databases">
        <title>Genome sequencing of oomycete isolates from Chile give support for New Zealand origin for Phytophthora kernoviae and make available the first Nothophytophthora sp. genome.</title>
        <authorList>
            <person name="Studholme D.J."/>
            <person name="Sanfuentes E."/>
            <person name="Panda P."/>
            <person name="Hill R."/>
            <person name="Sambles C."/>
            <person name="Grant M."/>
            <person name="Williams N.M."/>
            <person name="Mcdougal R.L."/>
        </authorList>
    </citation>
    <scope>NUCLEOTIDE SEQUENCE [LARGE SCALE GENOMIC DNA]</scope>
    <source>
        <strain evidence="3">Chile2</strain>
        <strain evidence="6">Chile4</strain>
        <strain evidence="5">Chile6</strain>
        <strain evidence="4">Chile7</strain>
    </source>
</reference>
<evidence type="ECO:0000313" key="2">
    <source>
        <dbReference type="EMBL" id="KAG2528819.1"/>
    </source>
</evidence>
<dbReference type="OrthoDB" id="426718at2759"/>
<evidence type="ECO:0000313" key="8">
    <source>
        <dbReference type="Proteomes" id="UP000284657"/>
    </source>
</evidence>
<dbReference type="CDD" id="cd00519">
    <property type="entry name" value="Lipase_3"/>
    <property type="match status" value="1"/>
</dbReference>
<comment type="caution">
    <text evidence="5">The sequence shown here is derived from an EMBL/GenBank/DDBJ whole genome shotgun (WGS) entry which is preliminary data.</text>
</comment>
<dbReference type="Proteomes" id="UP000277300">
    <property type="component" value="Unassembled WGS sequence"/>
</dbReference>
<protein>
    <recommendedName>
        <fullName evidence="1">Fungal lipase-type domain-containing protein</fullName>
    </recommendedName>
</protein>
<dbReference type="EMBL" id="MAYM02001246">
    <property type="protein sequence ID" value="RLN21369.1"/>
    <property type="molecule type" value="Genomic_DNA"/>
</dbReference>
<accession>A0A3F2RV94</accession>
<dbReference type="PANTHER" id="PTHR45856:SF25">
    <property type="entry name" value="FUNGAL LIPASE-LIKE DOMAIN-CONTAINING PROTEIN"/>
    <property type="match status" value="1"/>
</dbReference>
<dbReference type="InterPro" id="IPR029058">
    <property type="entry name" value="AB_hydrolase_fold"/>
</dbReference>
<evidence type="ECO:0000313" key="6">
    <source>
        <dbReference type="EMBL" id="RLN85694.1"/>
    </source>
</evidence>
<dbReference type="AlphaFoldDB" id="A0A3F2RV94"/>
<dbReference type="SUPFAM" id="SSF53474">
    <property type="entry name" value="alpha/beta-Hydrolases"/>
    <property type="match status" value="1"/>
</dbReference>
<evidence type="ECO:0000313" key="3">
    <source>
        <dbReference type="EMBL" id="RLN21369.1"/>
    </source>
</evidence>
<evidence type="ECO:0000313" key="4">
    <source>
        <dbReference type="EMBL" id="RLN55491.1"/>
    </source>
</evidence>
<dbReference type="Proteomes" id="UP000284657">
    <property type="component" value="Unassembled WGS sequence"/>
</dbReference>
<feature type="domain" description="Fungal lipase-type" evidence="1">
    <location>
        <begin position="28"/>
        <end position="160"/>
    </location>
</feature>
<dbReference type="EMBL" id="MBDN02000005">
    <property type="protein sequence ID" value="RLN85694.1"/>
    <property type="molecule type" value="Genomic_DNA"/>
</dbReference>
<name>A0A3F2RV94_9STRA</name>
<dbReference type="EMBL" id="JPWV03000035">
    <property type="protein sequence ID" value="KAG2528819.1"/>
    <property type="molecule type" value="Genomic_DNA"/>
</dbReference>
<reference evidence="2" key="1">
    <citation type="journal article" date="2015" name="Genom Data">
        <title>Genome sequences of six Phytophthora species associated with forests in New Zealand.</title>
        <authorList>
            <person name="Studholme D.J."/>
            <person name="McDougal R.L."/>
            <person name="Sambles C."/>
            <person name="Hansen E."/>
            <person name="Hardy G."/>
            <person name="Grant M."/>
            <person name="Ganley R.J."/>
            <person name="Williams N.M."/>
        </authorList>
    </citation>
    <scope>NUCLEOTIDE SEQUENCE</scope>
    <source>
        <strain evidence="2">NZFS 2646</strain>
    </source>
</reference>
<dbReference type="Gene3D" id="3.40.50.1820">
    <property type="entry name" value="alpha/beta hydrolase"/>
    <property type="match status" value="1"/>
</dbReference>
<gene>
    <name evidence="3" type="ORF">BBI17_000329</name>
    <name evidence="4" type="ORF">BBJ29_002985</name>
    <name evidence="6" type="ORF">BBO99_00000261</name>
    <name evidence="5" type="ORF">BBP00_00003499</name>
    <name evidence="2" type="ORF">JM16_002461</name>
</gene>
<dbReference type="EMBL" id="MBDO02000074">
    <property type="protein sequence ID" value="RLN64401.1"/>
    <property type="molecule type" value="Genomic_DNA"/>
</dbReference>
<dbReference type="PANTHER" id="PTHR45856">
    <property type="entry name" value="ALPHA/BETA-HYDROLASES SUPERFAMILY PROTEIN"/>
    <property type="match status" value="1"/>
</dbReference>